<evidence type="ECO:0000313" key="1">
    <source>
        <dbReference type="EMBL" id="GAU95342.1"/>
    </source>
</evidence>
<organism evidence="1 2">
    <name type="scientific">Ramazzottius varieornatus</name>
    <name type="common">Water bear</name>
    <name type="synonym">Tardigrade</name>
    <dbReference type="NCBI Taxonomy" id="947166"/>
    <lineage>
        <taxon>Eukaryota</taxon>
        <taxon>Metazoa</taxon>
        <taxon>Ecdysozoa</taxon>
        <taxon>Tardigrada</taxon>
        <taxon>Eutardigrada</taxon>
        <taxon>Parachela</taxon>
        <taxon>Hypsibioidea</taxon>
        <taxon>Ramazzottiidae</taxon>
        <taxon>Ramazzottius</taxon>
    </lineage>
</organism>
<proteinExistence type="predicted"/>
<sequence>MCVDGCLSSICGVCESVRILARHSLQTARYCSSTVVLIFCSRFDSFEFQILGLSTPPGSFRKYCALTSELRVYVRFLTTKEFRTDERLFKARLIFSNINHGRSAERRSIDVV</sequence>
<comment type="caution">
    <text evidence="1">The sequence shown here is derived from an EMBL/GenBank/DDBJ whole genome shotgun (WGS) entry which is preliminary data.</text>
</comment>
<accession>A0A1D1V5P5</accession>
<dbReference type="Proteomes" id="UP000186922">
    <property type="component" value="Unassembled WGS sequence"/>
</dbReference>
<name>A0A1D1V5P5_RAMVA</name>
<reference evidence="1 2" key="1">
    <citation type="journal article" date="2016" name="Nat. Commun.">
        <title>Extremotolerant tardigrade genome and improved radiotolerance of human cultured cells by tardigrade-unique protein.</title>
        <authorList>
            <person name="Hashimoto T."/>
            <person name="Horikawa D.D."/>
            <person name="Saito Y."/>
            <person name="Kuwahara H."/>
            <person name="Kozuka-Hata H."/>
            <person name="Shin-I T."/>
            <person name="Minakuchi Y."/>
            <person name="Ohishi K."/>
            <person name="Motoyama A."/>
            <person name="Aizu T."/>
            <person name="Enomoto A."/>
            <person name="Kondo K."/>
            <person name="Tanaka S."/>
            <person name="Hara Y."/>
            <person name="Koshikawa S."/>
            <person name="Sagara H."/>
            <person name="Miura T."/>
            <person name="Yokobori S."/>
            <person name="Miyagawa K."/>
            <person name="Suzuki Y."/>
            <person name="Kubo T."/>
            <person name="Oyama M."/>
            <person name="Kohara Y."/>
            <person name="Fujiyama A."/>
            <person name="Arakawa K."/>
            <person name="Katayama T."/>
            <person name="Toyoda A."/>
            <person name="Kunieda T."/>
        </authorList>
    </citation>
    <scope>NUCLEOTIDE SEQUENCE [LARGE SCALE GENOMIC DNA]</scope>
    <source>
        <strain evidence="1 2">YOKOZUNA-1</strain>
    </source>
</reference>
<protein>
    <submittedName>
        <fullName evidence="1">Uncharacterized protein</fullName>
    </submittedName>
</protein>
<dbReference type="AlphaFoldDB" id="A0A1D1V5P5"/>
<evidence type="ECO:0000313" key="2">
    <source>
        <dbReference type="Proteomes" id="UP000186922"/>
    </source>
</evidence>
<keyword evidence="2" id="KW-1185">Reference proteome</keyword>
<dbReference type="EMBL" id="BDGG01000003">
    <property type="protein sequence ID" value="GAU95342.1"/>
    <property type="molecule type" value="Genomic_DNA"/>
</dbReference>
<gene>
    <name evidence="1" type="primary">RvY_06976</name>
    <name evidence="1" type="synonym">RvY_06976.1</name>
    <name evidence="1" type="ORF">RvY_06976-1</name>
</gene>